<organism evidence="1">
    <name type="scientific">marine sediment metagenome</name>
    <dbReference type="NCBI Taxonomy" id="412755"/>
    <lineage>
        <taxon>unclassified sequences</taxon>
        <taxon>metagenomes</taxon>
        <taxon>ecological metagenomes</taxon>
    </lineage>
</organism>
<reference evidence="1" key="1">
    <citation type="journal article" date="2015" name="Nature">
        <title>Complex archaea that bridge the gap between prokaryotes and eukaryotes.</title>
        <authorList>
            <person name="Spang A."/>
            <person name="Saw J.H."/>
            <person name="Jorgensen S.L."/>
            <person name="Zaremba-Niedzwiedzka K."/>
            <person name="Martijn J."/>
            <person name="Lind A.E."/>
            <person name="van Eijk R."/>
            <person name="Schleper C."/>
            <person name="Guy L."/>
            <person name="Ettema T.J."/>
        </authorList>
    </citation>
    <scope>NUCLEOTIDE SEQUENCE</scope>
</reference>
<proteinExistence type="predicted"/>
<sequence>HAIQWMELGWLGFGLRYAGPRGRWTLEVQAERAALRELALRGAGEHYLRLRCKKEAAEISDRCGTYRMRLLDRKRAYEKAHELYLEAAGLAA</sequence>
<dbReference type="EMBL" id="LAZR01045768">
    <property type="protein sequence ID" value="KKK98088.1"/>
    <property type="molecule type" value="Genomic_DNA"/>
</dbReference>
<accession>A0A0F8ZW46</accession>
<protein>
    <submittedName>
        <fullName evidence="1">Uncharacterized protein</fullName>
    </submittedName>
</protein>
<name>A0A0F8ZW46_9ZZZZ</name>
<feature type="non-terminal residue" evidence="1">
    <location>
        <position position="1"/>
    </location>
</feature>
<gene>
    <name evidence="1" type="ORF">LCGC14_2646210</name>
</gene>
<dbReference type="AlphaFoldDB" id="A0A0F8ZW46"/>
<evidence type="ECO:0000313" key="1">
    <source>
        <dbReference type="EMBL" id="KKK98088.1"/>
    </source>
</evidence>
<comment type="caution">
    <text evidence="1">The sequence shown here is derived from an EMBL/GenBank/DDBJ whole genome shotgun (WGS) entry which is preliminary data.</text>
</comment>